<reference evidence="3" key="2">
    <citation type="journal article" date="2023" name="Proc. Natl. Acad. Sci. U.S.A.">
        <title>A global phylogenomic analysis of the shiitake genus Lentinula.</title>
        <authorList>
            <person name="Sierra-Patev S."/>
            <person name="Min B."/>
            <person name="Naranjo-Ortiz M."/>
            <person name="Looney B."/>
            <person name="Konkel Z."/>
            <person name="Slot J.C."/>
            <person name="Sakamoto Y."/>
            <person name="Steenwyk J.L."/>
            <person name="Rokas A."/>
            <person name="Carro J."/>
            <person name="Camarero S."/>
            <person name="Ferreira P."/>
            <person name="Molpeceres G."/>
            <person name="Ruiz-Duenas F.J."/>
            <person name="Serrano A."/>
            <person name="Henrissat B."/>
            <person name="Drula E."/>
            <person name="Hughes K.W."/>
            <person name="Mata J.L."/>
            <person name="Ishikawa N.K."/>
            <person name="Vargas-Isla R."/>
            <person name="Ushijima S."/>
            <person name="Smith C.A."/>
            <person name="Donoghue J."/>
            <person name="Ahrendt S."/>
            <person name="Andreopoulos W."/>
            <person name="He G."/>
            <person name="LaButti K."/>
            <person name="Lipzen A."/>
            <person name="Ng V."/>
            <person name="Riley R."/>
            <person name="Sandor L."/>
            <person name="Barry K."/>
            <person name="Martinez A.T."/>
            <person name="Xiao Y."/>
            <person name="Gibbons J.G."/>
            <person name="Terashima K."/>
            <person name="Grigoriev I.V."/>
            <person name="Hibbett D."/>
        </authorList>
    </citation>
    <scope>NUCLEOTIDE SEQUENCE</scope>
    <source>
        <strain evidence="3">Sp2 HRB7682 ss15</strain>
    </source>
</reference>
<gene>
    <name evidence="3" type="ORF">C8J55DRAFT_564079</name>
</gene>
<protein>
    <submittedName>
        <fullName evidence="3">Uncharacterized protein</fullName>
    </submittedName>
</protein>
<feature type="region of interest" description="Disordered" evidence="1">
    <location>
        <begin position="158"/>
        <end position="182"/>
    </location>
</feature>
<keyword evidence="2" id="KW-1133">Transmembrane helix</keyword>
<evidence type="ECO:0000256" key="1">
    <source>
        <dbReference type="SAM" id="MobiDB-lite"/>
    </source>
</evidence>
<evidence type="ECO:0000313" key="3">
    <source>
        <dbReference type="EMBL" id="KAJ4470347.1"/>
    </source>
</evidence>
<feature type="compositionally biased region" description="Polar residues" evidence="1">
    <location>
        <begin position="158"/>
        <end position="178"/>
    </location>
</feature>
<name>A0A9W9DH24_9AGAR</name>
<comment type="caution">
    <text evidence="3">The sequence shown here is derived from an EMBL/GenBank/DDBJ whole genome shotgun (WGS) entry which is preliminary data.</text>
</comment>
<sequence length="512" mass="57847">MQISDPCRLENKKPQSSLRNNHFPVNDCGNVFPYVLHHCLTDLEGEFESLKELNRSDLRVSELIMNFPPTKTILLLFDTPFVRQILDEHPISQIVSVVGIVTIVWYLYAGEGPLLHRARDIQGAGIFVMLPLGFKAILLYILFCYVCYYAIPPSLVPSNSRRTSSAKVPHTARNSPSKNRVKNPMLPQKAEIELPVEGWSIAVEFSLNRPHAKFLDYNFSFAKELNTNLERYTRSGTVQVEITVKPANGSSENSNFVLQCGHGQWDAQFKITHREHRVIFVYEFALTQVWICLPVAKIPPQLRECRAGGEAWLIDIPKLADFQSLVKRNLAPERSVEDIPIGFPDAGGKETFDGYIPCVDLTQVHIPIIVPRLTKVSFGTDPLNKGPILAPFRDRTKDFLWDHLTCISLDTVMIFAEEYRRILQVCPELRTLIICRPGEGFGAPDSMMRPVGLAKASQLRTLHLIDCRVDMSSFLSATVVDLRTVTELVLLCSKLAETFLLGAETDFRVKVR</sequence>
<feature type="transmembrane region" description="Helical" evidence="2">
    <location>
        <begin position="121"/>
        <end position="151"/>
    </location>
</feature>
<evidence type="ECO:0000313" key="4">
    <source>
        <dbReference type="Proteomes" id="UP001150238"/>
    </source>
</evidence>
<dbReference type="EMBL" id="JANVFS010000032">
    <property type="protein sequence ID" value="KAJ4470347.1"/>
    <property type="molecule type" value="Genomic_DNA"/>
</dbReference>
<proteinExistence type="predicted"/>
<keyword evidence="2" id="KW-0472">Membrane</keyword>
<keyword evidence="2" id="KW-0812">Transmembrane</keyword>
<feature type="transmembrane region" description="Helical" evidence="2">
    <location>
        <begin position="91"/>
        <end position="109"/>
    </location>
</feature>
<accession>A0A9W9DH24</accession>
<dbReference type="Proteomes" id="UP001150238">
    <property type="component" value="Unassembled WGS sequence"/>
</dbReference>
<evidence type="ECO:0000256" key="2">
    <source>
        <dbReference type="SAM" id="Phobius"/>
    </source>
</evidence>
<reference evidence="3" key="1">
    <citation type="submission" date="2022-08" db="EMBL/GenBank/DDBJ databases">
        <authorList>
            <consortium name="DOE Joint Genome Institute"/>
            <person name="Min B."/>
            <person name="Riley R."/>
            <person name="Sierra-Patev S."/>
            <person name="Naranjo-Ortiz M."/>
            <person name="Looney B."/>
            <person name="Konkel Z."/>
            <person name="Slot J.C."/>
            <person name="Sakamoto Y."/>
            <person name="Steenwyk J.L."/>
            <person name="Rokas A."/>
            <person name="Carro J."/>
            <person name="Camarero S."/>
            <person name="Ferreira P."/>
            <person name="Molpeceres G."/>
            <person name="Ruiz-Duenas F.J."/>
            <person name="Serrano A."/>
            <person name="Henrissat B."/>
            <person name="Drula E."/>
            <person name="Hughes K.W."/>
            <person name="Mata J.L."/>
            <person name="Ishikawa N.K."/>
            <person name="Vargas-Isla R."/>
            <person name="Ushijima S."/>
            <person name="Smith C.A."/>
            <person name="Ahrendt S."/>
            <person name="Andreopoulos W."/>
            <person name="He G."/>
            <person name="Labutti K."/>
            <person name="Lipzen A."/>
            <person name="Ng V."/>
            <person name="Sandor L."/>
            <person name="Barry K."/>
            <person name="Martinez A.T."/>
            <person name="Xiao Y."/>
            <person name="Gibbons J.G."/>
            <person name="Terashima K."/>
            <person name="Hibbett D.S."/>
            <person name="Grigoriev I.V."/>
        </authorList>
    </citation>
    <scope>NUCLEOTIDE SEQUENCE</scope>
    <source>
        <strain evidence="3">Sp2 HRB7682 ss15</strain>
    </source>
</reference>
<organism evidence="3 4">
    <name type="scientific">Lentinula lateritia</name>
    <dbReference type="NCBI Taxonomy" id="40482"/>
    <lineage>
        <taxon>Eukaryota</taxon>
        <taxon>Fungi</taxon>
        <taxon>Dikarya</taxon>
        <taxon>Basidiomycota</taxon>
        <taxon>Agaricomycotina</taxon>
        <taxon>Agaricomycetes</taxon>
        <taxon>Agaricomycetidae</taxon>
        <taxon>Agaricales</taxon>
        <taxon>Marasmiineae</taxon>
        <taxon>Omphalotaceae</taxon>
        <taxon>Lentinula</taxon>
    </lineage>
</organism>
<dbReference type="AlphaFoldDB" id="A0A9W9DH24"/>